<keyword evidence="5" id="KW-0418">Kinase</keyword>
<reference evidence="7 8" key="1">
    <citation type="journal article" date="2007" name="Nature">
        <title>Evolution of genes and genomes on the Drosophila phylogeny.</title>
        <authorList>
            <consortium name="Drosophila 12 Genomes Consortium"/>
            <person name="Clark A.G."/>
            <person name="Eisen M.B."/>
            <person name="Smith D.R."/>
            <person name="Bergman C.M."/>
            <person name="Oliver B."/>
            <person name="Markow T.A."/>
            <person name="Kaufman T.C."/>
            <person name="Kellis M."/>
            <person name="Gelbart W."/>
            <person name="Iyer V.N."/>
            <person name="Pollard D.A."/>
            <person name="Sackton T.B."/>
            <person name="Larracuente A.M."/>
            <person name="Singh N.D."/>
            <person name="Abad J.P."/>
            <person name="Abt D.N."/>
            <person name="Adryan B."/>
            <person name="Aguade M."/>
            <person name="Akashi H."/>
            <person name="Anderson W.W."/>
            <person name="Aquadro C.F."/>
            <person name="Ardell D.H."/>
            <person name="Arguello R."/>
            <person name="Artieri C.G."/>
            <person name="Barbash D.A."/>
            <person name="Barker D."/>
            <person name="Barsanti P."/>
            <person name="Batterham P."/>
            <person name="Batzoglou S."/>
            <person name="Begun D."/>
            <person name="Bhutkar A."/>
            <person name="Blanco E."/>
            <person name="Bosak S.A."/>
            <person name="Bradley R.K."/>
            <person name="Brand A.D."/>
            <person name="Brent M.R."/>
            <person name="Brooks A.N."/>
            <person name="Brown R.H."/>
            <person name="Butlin R.K."/>
            <person name="Caggese C."/>
            <person name="Calvi B.R."/>
            <person name="Bernardo de Carvalho A."/>
            <person name="Caspi A."/>
            <person name="Castrezana S."/>
            <person name="Celniker S.E."/>
            <person name="Chang J.L."/>
            <person name="Chapple C."/>
            <person name="Chatterji S."/>
            <person name="Chinwalla A."/>
            <person name="Civetta A."/>
            <person name="Clifton S.W."/>
            <person name="Comeron J.M."/>
            <person name="Costello J.C."/>
            <person name="Coyne J.A."/>
            <person name="Daub J."/>
            <person name="David R.G."/>
            <person name="Delcher A.L."/>
            <person name="Delehaunty K."/>
            <person name="Do C.B."/>
            <person name="Ebling H."/>
            <person name="Edwards K."/>
            <person name="Eickbush T."/>
            <person name="Evans J.D."/>
            <person name="Filipski A."/>
            <person name="Findeiss S."/>
            <person name="Freyhult E."/>
            <person name="Fulton L."/>
            <person name="Fulton R."/>
            <person name="Garcia A.C."/>
            <person name="Gardiner A."/>
            <person name="Garfield D.A."/>
            <person name="Garvin B.E."/>
            <person name="Gibson G."/>
            <person name="Gilbert D."/>
            <person name="Gnerre S."/>
            <person name="Godfrey J."/>
            <person name="Good R."/>
            <person name="Gotea V."/>
            <person name="Gravely B."/>
            <person name="Greenberg A.J."/>
            <person name="Griffiths-Jones S."/>
            <person name="Gross S."/>
            <person name="Guigo R."/>
            <person name="Gustafson E.A."/>
            <person name="Haerty W."/>
            <person name="Hahn M.W."/>
            <person name="Halligan D.L."/>
            <person name="Halpern A.L."/>
            <person name="Halter G.M."/>
            <person name="Han M.V."/>
            <person name="Heger A."/>
            <person name="Hillier L."/>
            <person name="Hinrichs A.S."/>
            <person name="Holmes I."/>
            <person name="Hoskins R.A."/>
            <person name="Hubisz M.J."/>
            <person name="Hultmark D."/>
            <person name="Huntley M.A."/>
            <person name="Jaffe D.B."/>
            <person name="Jagadeeshan S."/>
            <person name="Jeck W.R."/>
            <person name="Johnson J."/>
            <person name="Jones C.D."/>
            <person name="Jordan W.C."/>
            <person name="Karpen G.H."/>
            <person name="Kataoka E."/>
            <person name="Keightley P.D."/>
            <person name="Kheradpour P."/>
            <person name="Kirkness E.F."/>
            <person name="Koerich L.B."/>
            <person name="Kristiansen K."/>
            <person name="Kudrna D."/>
            <person name="Kulathinal R.J."/>
            <person name="Kumar S."/>
            <person name="Kwok R."/>
            <person name="Lander E."/>
            <person name="Langley C.H."/>
            <person name="Lapoint R."/>
            <person name="Lazzaro B.P."/>
            <person name="Lee S.J."/>
            <person name="Levesque L."/>
            <person name="Li R."/>
            <person name="Lin C.F."/>
            <person name="Lin M.F."/>
            <person name="Lindblad-Toh K."/>
            <person name="Llopart A."/>
            <person name="Long M."/>
            <person name="Low L."/>
            <person name="Lozovsky E."/>
            <person name="Lu J."/>
            <person name="Luo M."/>
            <person name="Machado C.A."/>
            <person name="Makalowski W."/>
            <person name="Marzo M."/>
            <person name="Matsuda M."/>
            <person name="Matzkin L."/>
            <person name="McAllister B."/>
            <person name="McBride C.S."/>
            <person name="McKernan B."/>
            <person name="McKernan K."/>
            <person name="Mendez-Lago M."/>
            <person name="Minx P."/>
            <person name="Mollenhauer M.U."/>
            <person name="Montooth K."/>
            <person name="Mount S.M."/>
            <person name="Mu X."/>
            <person name="Myers E."/>
            <person name="Negre B."/>
            <person name="Newfeld S."/>
            <person name="Nielsen R."/>
            <person name="Noor M.A."/>
            <person name="O'Grady P."/>
            <person name="Pachter L."/>
            <person name="Papaceit M."/>
            <person name="Parisi M.J."/>
            <person name="Parisi M."/>
            <person name="Parts L."/>
            <person name="Pedersen J.S."/>
            <person name="Pesole G."/>
            <person name="Phillippy A.M."/>
            <person name="Ponting C.P."/>
            <person name="Pop M."/>
            <person name="Porcelli D."/>
            <person name="Powell J.R."/>
            <person name="Prohaska S."/>
            <person name="Pruitt K."/>
            <person name="Puig M."/>
            <person name="Quesneville H."/>
            <person name="Ram K.R."/>
            <person name="Rand D."/>
            <person name="Rasmussen M.D."/>
            <person name="Reed L.K."/>
            <person name="Reenan R."/>
            <person name="Reily A."/>
            <person name="Remington K.A."/>
            <person name="Rieger T.T."/>
            <person name="Ritchie M.G."/>
            <person name="Robin C."/>
            <person name="Rogers Y.H."/>
            <person name="Rohde C."/>
            <person name="Rozas J."/>
            <person name="Rubenfield M.J."/>
            <person name="Ruiz A."/>
            <person name="Russo S."/>
            <person name="Salzberg S.L."/>
            <person name="Sanchez-Gracia A."/>
            <person name="Saranga D.J."/>
            <person name="Sato H."/>
            <person name="Schaeffer S.W."/>
            <person name="Schatz M.C."/>
            <person name="Schlenke T."/>
            <person name="Schwartz R."/>
            <person name="Segarra C."/>
            <person name="Singh R.S."/>
            <person name="Sirot L."/>
            <person name="Sirota M."/>
            <person name="Sisneros N.B."/>
            <person name="Smith C.D."/>
            <person name="Smith T.F."/>
            <person name="Spieth J."/>
            <person name="Stage D.E."/>
            <person name="Stark A."/>
            <person name="Stephan W."/>
            <person name="Strausberg R.L."/>
            <person name="Strempel S."/>
            <person name="Sturgill D."/>
            <person name="Sutton G."/>
            <person name="Sutton G.G."/>
            <person name="Tao W."/>
            <person name="Teichmann S."/>
            <person name="Tobari Y.N."/>
            <person name="Tomimura Y."/>
            <person name="Tsolas J.M."/>
            <person name="Valente V.L."/>
            <person name="Venter E."/>
            <person name="Venter J.C."/>
            <person name="Vicario S."/>
            <person name="Vieira F.G."/>
            <person name="Vilella A.J."/>
            <person name="Villasante A."/>
            <person name="Walenz B."/>
            <person name="Wang J."/>
            <person name="Wasserman M."/>
            <person name="Watts T."/>
            <person name="Wilson D."/>
            <person name="Wilson R.K."/>
            <person name="Wing R.A."/>
            <person name="Wolfner M.F."/>
            <person name="Wong A."/>
            <person name="Wong G.K."/>
            <person name="Wu C.I."/>
            <person name="Wu G."/>
            <person name="Yamamoto D."/>
            <person name="Yang H.P."/>
            <person name="Yang S.P."/>
            <person name="Yorke J.A."/>
            <person name="Yoshida K."/>
            <person name="Zdobnov E."/>
            <person name="Zhang P."/>
            <person name="Zhang Y."/>
            <person name="Zimin A.V."/>
            <person name="Baldwin J."/>
            <person name="Abdouelleil A."/>
            <person name="Abdulkadir J."/>
            <person name="Abebe A."/>
            <person name="Abera B."/>
            <person name="Abreu J."/>
            <person name="Acer S.C."/>
            <person name="Aftuck L."/>
            <person name="Alexander A."/>
            <person name="An P."/>
            <person name="Anderson E."/>
            <person name="Anderson S."/>
            <person name="Arachi H."/>
            <person name="Azer M."/>
            <person name="Bachantsang P."/>
            <person name="Barry A."/>
            <person name="Bayul T."/>
            <person name="Berlin A."/>
            <person name="Bessette D."/>
            <person name="Bloom T."/>
            <person name="Blye J."/>
            <person name="Boguslavskiy L."/>
            <person name="Bonnet C."/>
            <person name="Boukhgalter B."/>
            <person name="Bourzgui I."/>
            <person name="Brown A."/>
            <person name="Cahill P."/>
            <person name="Channer S."/>
            <person name="Cheshatsang Y."/>
            <person name="Chuda L."/>
            <person name="Citroen M."/>
            <person name="Collymore A."/>
            <person name="Cooke P."/>
            <person name="Costello M."/>
            <person name="D'Aco K."/>
            <person name="Daza R."/>
            <person name="De Haan G."/>
            <person name="DeGray S."/>
            <person name="DeMaso C."/>
            <person name="Dhargay N."/>
            <person name="Dooley K."/>
            <person name="Dooley E."/>
            <person name="Doricent M."/>
            <person name="Dorje P."/>
            <person name="Dorjee K."/>
            <person name="Dupes A."/>
            <person name="Elong R."/>
            <person name="Falk J."/>
            <person name="Farina A."/>
            <person name="Faro S."/>
            <person name="Ferguson D."/>
            <person name="Fisher S."/>
            <person name="Foley C.D."/>
            <person name="Franke A."/>
            <person name="Friedrich D."/>
            <person name="Gadbois L."/>
            <person name="Gearin G."/>
            <person name="Gearin C.R."/>
            <person name="Giannoukos G."/>
            <person name="Goode T."/>
            <person name="Graham J."/>
            <person name="Grandbois E."/>
            <person name="Grewal S."/>
            <person name="Gyaltsen K."/>
            <person name="Hafez N."/>
            <person name="Hagos B."/>
            <person name="Hall J."/>
            <person name="Henson C."/>
            <person name="Hollinger A."/>
            <person name="Honan T."/>
            <person name="Huard M.D."/>
            <person name="Hughes L."/>
            <person name="Hurhula B."/>
            <person name="Husby M.E."/>
            <person name="Kamat A."/>
            <person name="Kanga B."/>
            <person name="Kashin S."/>
            <person name="Khazanovich D."/>
            <person name="Kisner P."/>
            <person name="Lance K."/>
            <person name="Lara M."/>
            <person name="Lee W."/>
            <person name="Lennon N."/>
            <person name="Letendre F."/>
            <person name="LeVine R."/>
            <person name="Lipovsky A."/>
            <person name="Liu X."/>
            <person name="Liu J."/>
            <person name="Liu S."/>
            <person name="Lokyitsang T."/>
            <person name="Lokyitsang Y."/>
            <person name="Lubonja R."/>
            <person name="Lui A."/>
            <person name="MacDonald P."/>
            <person name="Magnisalis V."/>
            <person name="Maru K."/>
            <person name="Matthews C."/>
            <person name="McCusker W."/>
            <person name="McDonough S."/>
            <person name="Mehta T."/>
            <person name="Meldrim J."/>
            <person name="Meneus L."/>
            <person name="Mihai O."/>
            <person name="Mihalev A."/>
            <person name="Mihova T."/>
            <person name="Mittelman R."/>
            <person name="Mlenga V."/>
            <person name="Montmayeur A."/>
            <person name="Mulrain L."/>
            <person name="Navidi A."/>
            <person name="Naylor J."/>
            <person name="Negash T."/>
            <person name="Nguyen T."/>
            <person name="Nguyen N."/>
            <person name="Nicol R."/>
            <person name="Norbu C."/>
            <person name="Norbu N."/>
            <person name="Novod N."/>
            <person name="O'Neill B."/>
            <person name="Osman S."/>
            <person name="Markiewicz E."/>
            <person name="Oyono O.L."/>
            <person name="Patti C."/>
            <person name="Phunkhang P."/>
            <person name="Pierre F."/>
            <person name="Priest M."/>
            <person name="Raghuraman S."/>
            <person name="Rege F."/>
            <person name="Reyes R."/>
            <person name="Rise C."/>
            <person name="Rogov P."/>
            <person name="Ross K."/>
            <person name="Ryan E."/>
            <person name="Settipalli S."/>
            <person name="Shea T."/>
            <person name="Sherpa N."/>
            <person name="Shi L."/>
            <person name="Shih D."/>
            <person name="Sparrow T."/>
            <person name="Spaulding J."/>
            <person name="Stalker J."/>
            <person name="Stange-Thomann N."/>
            <person name="Stavropoulos S."/>
            <person name="Stone C."/>
            <person name="Strader C."/>
            <person name="Tesfaye S."/>
            <person name="Thomson T."/>
            <person name="Thoulutsang Y."/>
            <person name="Thoulutsang D."/>
            <person name="Topham K."/>
            <person name="Topping I."/>
            <person name="Tsamla T."/>
            <person name="Vassiliev H."/>
            <person name="Vo A."/>
            <person name="Wangchuk T."/>
            <person name="Wangdi T."/>
            <person name="Weiand M."/>
            <person name="Wilkinson J."/>
            <person name="Wilson A."/>
            <person name="Yadav S."/>
            <person name="Young G."/>
            <person name="Yu Q."/>
            <person name="Zembek L."/>
            <person name="Zhong D."/>
            <person name="Zimmer A."/>
            <person name="Zwirko Z."/>
            <person name="Jaffe D.B."/>
            <person name="Alvarez P."/>
            <person name="Brockman W."/>
            <person name="Butler J."/>
            <person name="Chin C."/>
            <person name="Gnerre S."/>
            <person name="Grabherr M."/>
            <person name="Kleber M."/>
            <person name="Mauceli E."/>
            <person name="MacCallum I."/>
        </authorList>
    </citation>
    <scope>NUCLEOTIDE SEQUENCE [LARGE SCALE GENOMIC DNA]</scope>
    <source>
        <strain evidence="8">Tucson 14030-0811.24</strain>
    </source>
</reference>
<dbReference type="Gene3D" id="1.10.510.10">
    <property type="entry name" value="Transferase(Phosphotransferase) domain 1"/>
    <property type="match status" value="1"/>
</dbReference>
<dbReference type="CDD" id="cd14016">
    <property type="entry name" value="STKc_CK1"/>
    <property type="match status" value="1"/>
</dbReference>
<evidence type="ECO:0000313" key="8">
    <source>
        <dbReference type="Proteomes" id="UP000007798"/>
    </source>
</evidence>
<dbReference type="GO" id="GO:0004674">
    <property type="term" value="F:protein serine/threonine kinase activity"/>
    <property type="evidence" value="ECO:0007669"/>
    <property type="project" value="UniProtKB-KW"/>
</dbReference>
<evidence type="ECO:0000256" key="4">
    <source>
        <dbReference type="PROSITE-ProRule" id="PRU10141"/>
    </source>
</evidence>
<keyword evidence="8" id="KW-1185">Reference proteome</keyword>
<feature type="domain" description="Protein kinase" evidence="6">
    <location>
        <begin position="25"/>
        <end position="322"/>
    </location>
</feature>
<organism evidence="7 8">
    <name type="scientific">Drosophila willistoni</name>
    <name type="common">Fruit fly</name>
    <dbReference type="NCBI Taxonomy" id="7260"/>
    <lineage>
        <taxon>Eukaryota</taxon>
        <taxon>Metazoa</taxon>
        <taxon>Ecdysozoa</taxon>
        <taxon>Arthropoda</taxon>
        <taxon>Hexapoda</taxon>
        <taxon>Insecta</taxon>
        <taxon>Pterygota</taxon>
        <taxon>Neoptera</taxon>
        <taxon>Endopterygota</taxon>
        <taxon>Diptera</taxon>
        <taxon>Brachycera</taxon>
        <taxon>Muscomorpha</taxon>
        <taxon>Ephydroidea</taxon>
        <taxon>Drosophilidae</taxon>
        <taxon>Drosophila</taxon>
        <taxon>Sophophora</taxon>
    </lineage>
</organism>
<proteinExistence type="inferred from homology"/>
<accession>B4N2D7</accession>
<evidence type="ECO:0000256" key="3">
    <source>
        <dbReference type="ARBA" id="ARBA00022840"/>
    </source>
</evidence>
<keyword evidence="2 4" id="KW-0547">Nucleotide-binding</keyword>
<comment type="similarity">
    <text evidence="5">Belongs to the protein kinase superfamily.</text>
</comment>
<evidence type="ECO:0000313" key="7">
    <source>
        <dbReference type="EMBL" id="EDW78526.2"/>
    </source>
</evidence>
<keyword evidence="3 4" id="KW-0067">ATP-binding</keyword>
<dbReference type="SUPFAM" id="SSF56112">
    <property type="entry name" value="Protein kinase-like (PK-like)"/>
    <property type="match status" value="1"/>
</dbReference>
<dbReference type="STRING" id="7260.B4N2D7"/>
<dbReference type="PANTHER" id="PTHR11909">
    <property type="entry name" value="CASEIN KINASE-RELATED"/>
    <property type="match status" value="1"/>
</dbReference>
<evidence type="ECO:0000256" key="1">
    <source>
        <dbReference type="ARBA" id="ARBA00012513"/>
    </source>
</evidence>
<dbReference type="EMBL" id="CH963925">
    <property type="protein sequence ID" value="EDW78526.2"/>
    <property type="molecule type" value="Genomic_DNA"/>
</dbReference>
<feature type="binding site" evidence="4">
    <location>
        <position position="54"/>
    </location>
    <ligand>
        <name>ATP</name>
        <dbReference type="ChEBI" id="CHEBI:30616"/>
    </ligand>
</feature>
<evidence type="ECO:0000256" key="5">
    <source>
        <dbReference type="RuleBase" id="RU000304"/>
    </source>
</evidence>
<dbReference type="Pfam" id="PF00069">
    <property type="entry name" value="Pkinase"/>
    <property type="match status" value="1"/>
</dbReference>
<dbReference type="HOGENOM" id="CLU_019279_2_0_1"/>
<gene>
    <name evidence="7" type="primary">Dwil\GK16483</name>
    <name evidence="7" type="ORF">Dwil_GK16483</name>
</gene>
<dbReference type="Proteomes" id="UP000007798">
    <property type="component" value="Unassembled WGS sequence"/>
</dbReference>
<keyword evidence="5" id="KW-0808">Transferase</keyword>
<dbReference type="InParanoid" id="B4N2D7"/>
<dbReference type="OrthoDB" id="5800476at2759"/>
<dbReference type="PROSITE" id="PS00108">
    <property type="entry name" value="PROTEIN_KINASE_ST"/>
    <property type="match status" value="1"/>
</dbReference>
<evidence type="ECO:0000259" key="6">
    <source>
        <dbReference type="PROSITE" id="PS50011"/>
    </source>
</evidence>
<dbReference type="SMR" id="B4N2D7"/>
<keyword evidence="5" id="KW-0723">Serine/threonine-protein kinase</keyword>
<sequence>MNKIFQDKLFEDFRTKCGKVCLGRYVLVRKIGSGSFGDVYLSRDTKTDLPCAVKVERKSLKYEETLSKEHQMYLRLNNQVGFARVYDFGEEEGFRWISLELLGSSLYDLRKRCRNCLSLKTVLMLADQLLARIESFHQEGFIHRDIKPANMMMGLWGRSALRLYLADLGLATPYIDLATGVHIDFKPSGLAGTMTYCSINAMKHFSQSRRDDLESIGYNLICMAQGKLPWENHDNGSSPKAVRKILALKQSITAEELCKDLPKCFLDYMVYAKGLEFNEQPDYAIAEFRDAGFEYDFHYDWIARSRCDKIVKSKKYLGRRRS</sequence>
<dbReference type="InterPro" id="IPR000719">
    <property type="entry name" value="Prot_kinase_dom"/>
</dbReference>
<dbReference type="InterPro" id="IPR011009">
    <property type="entry name" value="Kinase-like_dom_sf"/>
</dbReference>
<evidence type="ECO:0000256" key="2">
    <source>
        <dbReference type="ARBA" id="ARBA00022741"/>
    </source>
</evidence>
<dbReference type="InterPro" id="IPR017441">
    <property type="entry name" value="Protein_kinase_ATP_BS"/>
</dbReference>
<dbReference type="AlphaFoldDB" id="B4N2D7"/>
<dbReference type="InterPro" id="IPR008271">
    <property type="entry name" value="Ser/Thr_kinase_AS"/>
</dbReference>
<dbReference type="InterPro" id="IPR050235">
    <property type="entry name" value="CK1_Ser-Thr_kinase"/>
</dbReference>
<dbReference type="EC" id="2.7.11.1" evidence="1"/>
<dbReference type="PROSITE" id="PS00107">
    <property type="entry name" value="PROTEIN_KINASE_ATP"/>
    <property type="match status" value="1"/>
</dbReference>
<name>B4N2D7_DROWI</name>
<dbReference type="PROSITE" id="PS50011">
    <property type="entry name" value="PROTEIN_KINASE_DOM"/>
    <property type="match status" value="1"/>
</dbReference>
<dbReference type="SMART" id="SM00220">
    <property type="entry name" value="S_TKc"/>
    <property type="match status" value="1"/>
</dbReference>
<dbReference type="eggNOG" id="KOG1164">
    <property type="taxonomic scope" value="Eukaryota"/>
</dbReference>
<protein>
    <recommendedName>
        <fullName evidence="1">non-specific serine/threonine protein kinase</fullName>
        <ecNumber evidence="1">2.7.11.1</ecNumber>
    </recommendedName>
</protein>
<dbReference type="GO" id="GO:0005524">
    <property type="term" value="F:ATP binding"/>
    <property type="evidence" value="ECO:0007669"/>
    <property type="project" value="UniProtKB-UniRule"/>
</dbReference>